<gene>
    <name evidence="2" type="ORF">PSHT_12794</name>
</gene>
<dbReference type="Proteomes" id="UP000238274">
    <property type="component" value="Unassembled WGS sequence"/>
</dbReference>
<sequence length="298" mass="33830">FNGALVPSHLALTLLLIAIISLVVLSWRILEKYLSTKIKQQEQPKASPIISQRPRIPVRGDSQILSIADSLITFSQFGANNQDVTHYDCLAKAMSCALLLYVMDSRLVPVLQQTGKLTRELNDNLEQLAVLGLNAMTMFVFQNEEDLRHLTEALVNWQDNSSTATVVNLQEYQETHSTYSCTQINLTNLLRLIKITVKSNEKISKENDILISSLNGSMEAMGIRSERQKQQPEELQEALSQAHMLQSASEHWCRNLKIYVMNVNFTKLIDRCGGKKRCYVKDQVKHSLDKLLELKKKC</sequence>
<accession>A0A2S4UUG9</accession>
<keyword evidence="1" id="KW-0812">Transmembrane</keyword>
<evidence type="ECO:0000256" key="1">
    <source>
        <dbReference type="SAM" id="Phobius"/>
    </source>
</evidence>
<dbReference type="VEuPathDB" id="FungiDB:PSHT_12794"/>
<dbReference type="VEuPathDB" id="FungiDB:PSTT_06967"/>
<feature type="transmembrane region" description="Helical" evidence="1">
    <location>
        <begin position="6"/>
        <end position="30"/>
    </location>
</feature>
<organism evidence="2 3">
    <name type="scientific">Puccinia striiformis</name>
    <dbReference type="NCBI Taxonomy" id="27350"/>
    <lineage>
        <taxon>Eukaryota</taxon>
        <taxon>Fungi</taxon>
        <taxon>Dikarya</taxon>
        <taxon>Basidiomycota</taxon>
        <taxon>Pucciniomycotina</taxon>
        <taxon>Pucciniomycetes</taxon>
        <taxon>Pucciniales</taxon>
        <taxon>Pucciniaceae</taxon>
        <taxon>Puccinia</taxon>
    </lineage>
</organism>
<dbReference type="EMBL" id="PKSM01000241">
    <property type="protein sequence ID" value="POW00929.1"/>
    <property type="molecule type" value="Genomic_DNA"/>
</dbReference>
<feature type="non-terminal residue" evidence="2">
    <location>
        <position position="1"/>
    </location>
</feature>
<reference evidence="2 3" key="1">
    <citation type="submission" date="2017-12" db="EMBL/GenBank/DDBJ databases">
        <title>Gene loss provides genomic basis for host adaptation in cereal stripe rust fungi.</title>
        <authorList>
            <person name="Xia C."/>
        </authorList>
    </citation>
    <scope>NUCLEOTIDE SEQUENCE [LARGE SCALE GENOMIC DNA]</scope>
    <source>
        <strain evidence="2 3">93TX-2</strain>
    </source>
</reference>
<keyword evidence="1" id="KW-1133">Transmembrane helix</keyword>
<evidence type="ECO:0000313" key="2">
    <source>
        <dbReference type="EMBL" id="POW00929.1"/>
    </source>
</evidence>
<name>A0A2S4UUG9_9BASI</name>
<keyword evidence="1" id="KW-0472">Membrane</keyword>
<dbReference type="OrthoDB" id="2506868at2759"/>
<comment type="caution">
    <text evidence="2">The sequence shown here is derived from an EMBL/GenBank/DDBJ whole genome shotgun (WGS) entry which is preliminary data.</text>
</comment>
<dbReference type="AlphaFoldDB" id="A0A2S4UUG9"/>
<evidence type="ECO:0000313" key="3">
    <source>
        <dbReference type="Proteomes" id="UP000238274"/>
    </source>
</evidence>
<reference evidence="3" key="2">
    <citation type="journal article" date="2018" name="BMC Genomics">
        <title>Genomic insights into host adaptation between the wheat stripe rust pathogen (Puccinia striiformis f. sp. tritici) and the barley stripe rust pathogen (Puccinia striiformis f. sp. hordei).</title>
        <authorList>
            <person name="Xia C."/>
            <person name="Wang M."/>
            <person name="Yin C."/>
            <person name="Cornejo O.E."/>
            <person name="Hulbert S.H."/>
            <person name="Chen X."/>
        </authorList>
    </citation>
    <scope>NUCLEOTIDE SEQUENCE [LARGE SCALE GENOMIC DNA]</scope>
    <source>
        <strain evidence="3">93TX-2</strain>
    </source>
</reference>
<proteinExistence type="predicted"/>
<protein>
    <submittedName>
        <fullName evidence="2">Uncharacterized protein</fullName>
    </submittedName>
</protein>
<keyword evidence="3" id="KW-1185">Reference proteome</keyword>
<reference evidence="3" key="3">
    <citation type="journal article" date="2018" name="Mol. Plant Microbe Interact.">
        <title>Genome sequence resources for the wheat stripe rust pathogen (Puccinia striiformis f. sp. tritici) and the barley stripe rust pathogen (Puccinia striiformis f. sp. hordei).</title>
        <authorList>
            <person name="Xia C."/>
            <person name="Wang M."/>
            <person name="Yin C."/>
            <person name="Cornejo O.E."/>
            <person name="Hulbert S.H."/>
            <person name="Chen X."/>
        </authorList>
    </citation>
    <scope>NUCLEOTIDE SEQUENCE [LARGE SCALE GENOMIC DNA]</scope>
    <source>
        <strain evidence="3">93TX-2</strain>
    </source>
</reference>